<organism evidence="2 3">
    <name type="scientific">Pseudomonas phage uligo</name>
    <dbReference type="NCBI Taxonomy" id="2048979"/>
    <lineage>
        <taxon>Viruses</taxon>
        <taxon>Duplodnaviria</taxon>
        <taxon>Heunggongvirae</taxon>
        <taxon>Uroviricota</taxon>
        <taxon>Caudoviricetes</taxon>
        <taxon>Autographivirales</taxon>
        <taxon>Autosignataviridae</taxon>
        <taxon>Colwellvirinae</taxon>
        <taxon>Uliginvirus</taxon>
        <taxon>Uliginvirus uligo</taxon>
    </lineage>
</organism>
<dbReference type="Proteomes" id="UP000240374">
    <property type="component" value="Segment"/>
</dbReference>
<dbReference type="InterPro" id="IPR024345">
    <property type="entry name" value="DNA_matur_Phage_T7-like"/>
</dbReference>
<keyword evidence="3" id="KW-1185">Reference proteome</keyword>
<dbReference type="Pfam" id="PF11123">
    <property type="entry name" value="DNA_Packaging_2"/>
    <property type="match status" value="1"/>
</dbReference>
<sequence>MIEKRNNKQAATEDELGLVHKLTTTLYVKRLQYMLKLLDEGATIDMVFDDKVIKDAGAWAADKNGITCAAPEADEETELAKSLAKLREQQGGKGARASGSDSNVHFLDGEERNRG</sequence>
<evidence type="ECO:0000313" key="3">
    <source>
        <dbReference type="Proteomes" id="UP000240374"/>
    </source>
</evidence>
<accession>A0A2H4P7Q7</accession>
<dbReference type="EMBL" id="MG018929">
    <property type="protein sequence ID" value="ATW58199.1"/>
    <property type="molecule type" value="Genomic_DNA"/>
</dbReference>
<reference evidence="2" key="1">
    <citation type="submission" date="2018-04" db="EMBL/GenBank/DDBJ databases">
        <authorList>
            <person name="Djurhuus A.M."/>
            <person name="Carstens A.B."/>
            <person name="Hansen L.H."/>
        </authorList>
    </citation>
    <scope>NUCLEOTIDE SEQUENCE</scope>
</reference>
<proteinExistence type="predicted"/>
<protein>
    <submittedName>
        <fullName evidence="2">Small terminase subunit</fullName>
    </submittedName>
</protein>
<evidence type="ECO:0000256" key="1">
    <source>
        <dbReference type="SAM" id="MobiDB-lite"/>
    </source>
</evidence>
<evidence type="ECO:0000313" key="2">
    <source>
        <dbReference type="EMBL" id="ATW58199.1"/>
    </source>
</evidence>
<feature type="region of interest" description="Disordered" evidence="1">
    <location>
        <begin position="87"/>
        <end position="115"/>
    </location>
</feature>
<name>A0A2H4P7Q7_9CAUD</name>